<name>A0ABQ4XUX4_9ASTR</name>
<keyword evidence="3" id="KW-0695">RNA-directed DNA polymerase</keyword>
<gene>
    <name evidence="3" type="ORF">Tco_0683088</name>
</gene>
<feature type="region of interest" description="Disordered" evidence="1">
    <location>
        <begin position="318"/>
        <end position="339"/>
    </location>
</feature>
<dbReference type="PROSITE" id="PS50878">
    <property type="entry name" value="RT_POL"/>
    <property type="match status" value="1"/>
</dbReference>
<dbReference type="SUPFAM" id="SSF56672">
    <property type="entry name" value="DNA/RNA polymerases"/>
    <property type="match status" value="1"/>
</dbReference>
<protein>
    <submittedName>
        <fullName evidence="3">Reverse transcriptase domain-containing protein</fullName>
    </submittedName>
</protein>
<dbReference type="CDD" id="cd01647">
    <property type="entry name" value="RT_LTR"/>
    <property type="match status" value="1"/>
</dbReference>
<dbReference type="InterPro" id="IPR000477">
    <property type="entry name" value="RT_dom"/>
</dbReference>
<dbReference type="CDD" id="cd00303">
    <property type="entry name" value="retropepsin_like"/>
    <property type="match status" value="1"/>
</dbReference>
<keyword evidence="3" id="KW-0548">Nucleotidyltransferase</keyword>
<dbReference type="PANTHER" id="PTHR24559">
    <property type="entry name" value="TRANSPOSON TY3-I GAG-POL POLYPROTEIN"/>
    <property type="match status" value="1"/>
</dbReference>
<dbReference type="Gene3D" id="3.30.70.270">
    <property type="match status" value="2"/>
</dbReference>
<feature type="region of interest" description="Disordered" evidence="1">
    <location>
        <begin position="1244"/>
        <end position="1296"/>
    </location>
</feature>
<reference evidence="3" key="1">
    <citation type="journal article" date="2022" name="Int. J. Mol. Sci.">
        <title>Draft Genome of Tanacetum Coccineum: Genomic Comparison of Closely Related Tanacetum-Family Plants.</title>
        <authorList>
            <person name="Yamashiro T."/>
            <person name="Shiraishi A."/>
            <person name="Nakayama K."/>
            <person name="Satake H."/>
        </authorList>
    </citation>
    <scope>NUCLEOTIDE SEQUENCE</scope>
</reference>
<accession>A0ABQ4XUX4</accession>
<dbReference type="InterPro" id="IPR021109">
    <property type="entry name" value="Peptidase_aspartic_dom_sf"/>
</dbReference>
<dbReference type="InterPro" id="IPR041577">
    <property type="entry name" value="RT_RNaseH_2"/>
</dbReference>
<evidence type="ECO:0000256" key="1">
    <source>
        <dbReference type="SAM" id="MobiDB-lite"/>
    </source>
</evidence>
<dbReference type="InterPro" id="IPR053134">
    <property type="entry name" value="RNA-dir_DNA_polymerase"/>
</dbReference>
<dbReference type="InterPro" id="IPR043128">
    <property type="entry name" value="Rev_trsase/Diguanyl_cyclase"/>
</dbReference>
<feature type="region of interest" description="Disordered" evidence="1">
    <location>
        <begin position="210"/>
        <end position="233"/>
    </location>
</feature>
<keyword evidence="3" id="KW-0808">Transferase</keyword>
<evidence type="ECO:0000313" key="3">
    <source>
        <dbReference type="EMBL" id="GJS68523.1"/>
    </source>
</evidence>
<dbReference type="EMBL" id="BQNB010009797">
    <property type="protein sequence ID" value="GJS68523.1"/>
    <property type="molecule type" value="Genomic_DNA"/>
</dbReference>
<proteinExistence type="predicted"/>
<dbReference type="Gene3D" id="3.10.10.10">
    <property type="entry name" value="HIV Type 1 Reverse Transcriptase, subunit A, domain 1"/>
    <property type="match status" value="1"/>
</dbReference>
<dbReference type="PANTHER" id="PTHR24559:SF427">
    <property type="entry name" value="RNA-DIRECTED DNA POLYMERASE"/>
    <property type="match status" value="1"/>
</dbReference>
<dbReference type="Proteomes" id="UP001151760">
    <property type="component" value="Unassembled WGS sequence"/>
</dbReference>
<dbReference type="Pfam" id="PF08284">
    <property type="entry name" value="RVP_2"/>
    <property type="match status" value="1"/>
</dbReference>
<comment type="caution">
    <text evidence="3">The sequence shown here is derived from an EMBL/GenBank/DDBJ whole genome shotgun (WGS) entry which is preliminary data.</text>
</comment>
<evidence type="ECO:0000259" key="2">
    <source>
        <dbReference type="PROSITE" id="PS50878"/>
    </source>
</evidence>
<dbReference type="InterPro" id="IPR043502">
    <property type="entry name" value="DNA/RNA_pol_sf"/>
</dbReference>
<dbReference type="Gene3D" id="2.40.70.10">
    <property type="entry name" value="Acid Proteases"/>
    <property type="match status" value="1"/>
</dbReference>
<dbReference type="Pfam" id="PF00078">
    <property type="entry name" value="RVT_1"/>
    <property type="match status" value="1"/>
</dbReference>
<dbReference type="Pfam" id="PF17919">
    <property type="entry name" value="RT_RNaseH_2"/>
    <property type="match status" value="1"/>
</dbReference>
<reference evidence="3" key="2">
    <citation type="submission" date="2022-01" db="EMBL/GenBank/DDBJ databases">
        <authorList>
            <person name="Yamashiro T."/>
            <person name="Shiraishi A."/>
            <person name="Satake H."/>
            <person name="Nakayama K."/>
        </authorList>
    </citation>
    <scope>NUCLEOTIDE SEQUENCE</scope>
</reference>
<dbReference type="Gene3D" id="1.10.340.70">
    <property type="match status" value="1"/>
</dbReference>
<feature type="compositionally biased region" description="Basic and acidic residues" evidence="1">
    <location>
        <begin position="1252"/>
        <end position="1269"/>
    </location>
</feature>
<feature type="domain" description="Reverse transcriptase" evidence="2">
    <location>
        <begin position="703"/>
        <end position="882"/>
    </location>
</feature>
<evidence type="ECO:0000313" key="4">
    <source>
        <dbReference type="Proteomes" id="UP001151760"/>
    </source>
</evidence>
<organism evidence="3 4">
    <name type="scientific">Tanacetum coccineum</name>
    <dbReference type="NCBI Taxonomy" id="301880"/>
    <lineage>
        <taxon>Eukaryota</taxon>
        <taxon>Viridiplantae</taxon>
        <taxon>Streptophyta</taxon>
        <taxon>Embryophyta</taxon>
        <taxon>Tracheophyta</taxon>
        <taxon>Spermatophyta</taxon>
        <taxon>Magnoliopsida</taxon>
        <taxon>eudicotyledons</taxon>
        <taxon>Gunneridae</taxon>
        <taxon>Pentapetalae</taxon>
        <taxon>asterids</taxon>
        <taxon>campanulids</taxon>
        <taxon>Asterales</taxon>
        <taxon>Asteraceae</taxon>
        <taxon>Asteroideae</taxon>
        <taxon>Anthemideae</taxon>
        <taxon>Anthemidinae</taxon>
        <taxon>Tanacetum</taxon>
    </lineage>
</organism>
<feature type="compositionally biased region" description="Basic and acidic residues" evidence="1">
    <location>
        <begin position="1277"/>
        <end position="1290"/>
    </location>
</feature>
<keyword evidence="4" id="KW-1185">Reference proteome</keyword>
<sequence>MDVYHVGFGMLRVRTSSREMSMRHEVLRMHWGYSFGEFCHVFIIHVTYTSVHSEARSWSIPSEDPYEEAARQLLEQAPRSPEYVPDPMELENHVPVYIPEPKHPEDLVPAKDKAPTLLLPPSFLSPQELEIEVLRREDLLTEQEVVMETVQALARPGGWRRVDTLEITLVAVLLDFGYDCSSMQSASKEEEDEHLAPADSVIAPVVDHVPSSKETEPFETDESTDTPPSPPAYRTTARISIQPEAPMPFPSEEEVERLLALPPPPPSPLILLSPPSAEERLTRCLAAPALLSSPLPIVPHPYGSPNYVRAPPGFRATMGRLRASSPSTHHPLHPSPPLPPPLSSLHLPPYVPTSLPLPSSPLPPLPALLFIPPLVDHKEDVPEFELPPRKRLCLTALTSRYEVGESLTAAPRPTGGHGIDYGFIGTLDAETRYQRAKEVDYRIRDVWVDPTKAVEEVAPTTLEGVNARVTELAMVQEQDTHDIYEVIEDTQDRDKPRLQRRYRYVPSKRPLCFYLIYTGVNRSFVSTTFSSLIDITPTTLDHYYDVELVDRKIIGINTIIRGCTLNFLDHPFNINLMPVELGSFDVIVGMDWLAKYHVVIDCAEKIFCIPWGNETLIVHGDRSSRGNGTRLNIISCTKTHKYLLIGHHVFLAHVTTKKIEDKSGEKSLKDIDLVPGVAPVARAPYRLAPSEMKELSEQLQELSDKGFITPSSSPWGAPVLFVKKKDGSFQMCIDYRELNKLTVKNRYPLPRIDDLFDQLKGSSVYSKIDLRSGYHQLRVREEDIPKMAFRTRYGHYEFQVMPFGLTNAPAVFMDLMNRVCKPYLDKFVIVFIDDILIYSKNKKEHEEHLKAILELLKKEELYAKFSKCEFWIPTVQFLGHVIDCQGIHVDPAKIESIKDWASPKTPMEIRQFLGLAGYYRRFIEGFSKIAKPMTKLTQKKVAFEWGDKQEAAFQTLKNKLCSAPILALPQGAENFIVYCDASHKGLGAVLMQNEKVIAYASRQLKIHEKIYTTHDLELGAVTEARKPENIKSEDVGGMLIENAKFPEAIRTEKLEPRTDGTLCLNGRSSEKMYQDVKKLYWWPNMKADIATYVSKCLTCAKVIKRVGDVHTARLPDALSEFIIHFTCPIVKKCHADKPLAVLLDGLHFDDKLHLIEEPLEIQNHRTLQSFLTVTRLLELSVLKEQAHLPPSMYPLVPDTCLPEFLPVDYEVGESSQLGTTLQVGPTTTRADLKNLLTWLRGAAPDAGFTGSRPEEIDGDFRAAESRLSEKTVSGGTKDSEEPQDSDDRASDTAGTC</sequence>
<dbReference type="InterPro" id="IPR041588">
    <property type="entry name" value="Integrase_H2C2"/>
</dbReference>
<dbReference type="GO" id="GO:0003964">
    <property type="term" value="F:RNA-directed DNA polymerase activity"/>
    <property type="evidence" value="ECO:0007669"/>
    <property type="project" value="UniProtKB-KW"/>
</dbReference>
<dbReference type="Pfam" id="PF17921">
    <property type="entry name" value="Integrase_H2C2"/>
    <property type="match status" value="1"/>
</dbReference>